<evidence type="ECO:0000256" key="4">
    <source>
        <dbReference type="ARBA" id="ARBA00022806"/>
    </source>
</evidence>
<evidence type="ECO:0000256" key="10">
    <source>
        <dbReference type="PROSITE-ProRule" id="PRU00560"/>
    </source>
</evidence>
<dbReference type="STRING" id="36849.OXPF_18350"/>
<dbReference type="GO" id="GO:0005829">
    <property type="term" value="C:cytosol"/>
    <property type="evidence" value="ECO:0007669"/>
    <property type="project" value="TreeGrafter"/>
</dbReference>
<keyword evidence="5 10" id="KW-0067">ATP-binding</keyword>
<dbReference type="InterPro" id="IPR014017">
    <property type="entry name" value="DNA_helicase_UvrD-like_C"/>
</dbReference>
<keyword evidence="6" id="KW-0413">Isomerase</keyword>
<reference evidence="12 13" key="1">
    <citation type="submission" date="2015-09" db="EMBL/GenBank/DDBJ databases">
        <title>Genome sequence of Oxobacter pfennigii DSM 3222.</title>
        <authorList>
            <person name="Poehlein A."/>
            <person name="Bengelsdorf F.R."/>
            <person name="Schiel-Bengelsdorf B."/>
            <person name="Duerre P."/>
            <person name="Daniel R."/>
        </authorList>
    </citation>
    <scope>NUCLEOTIDE SEQUENCE [LARGE SCALE GENOMIC DNA]</scope>
    <source>
        <strain evidence="12 13">DSM 3222</strain>
    </source>
</reference>
<dbReference type="Pfam" id="PF13361">
    <property type="entry name" value="UvrD_C"/>
    <property type="match status" value="1"/>
</dbReference>
<dbReference type="PANTHER" id="PTHR11070:SF17">
    <property type="entry name" value="DNA HELICASE IV"/>
    <property type="match status" value="1"/>
</dbReference>
<evidence type="ECO:0000256" key="8">
    <source>
        <dbReference type="ARBA" id="ARBA00034808"/>
    </source>
</evidence>
<dbReference type="GO" id="GO:0005524">
    <property type="term" value="F:ATP binding"/>
    <property type="evidence" value="ECO:0007669"/>
    <property type="project" value="UniProtKB-UniRule"/>
</dbReference>
<dbReference type="NCBIfam" id="NF041464">
    <property type="entry name" value="HelD_BACSU"/>
    <property type="match status" value="1"/>
</dbReference>
<feature type="binding site" evidence="10">
    <location>
        <begin position="217"/>
        <end position="224"/>
    </location>
    <ligand>
        <name>ATP</name>
        <dbReference type="ChEBI" id="CHEBI:30616"/>
    </ligand>
</feature>
<dbReference type="EC" id="5.6.2.4" evidence="8"/>
<dbReference type="InterPro" id="IPR000212">
    <property type="entry name" value="DNA_helicase_UvrD/REP"/>
</dbReference>
<feature type="domain" description="UvrD-like helicase ATP-binding" evidence="11">
    <location>
        <begin position="196"/>
        <end position="600"/>
    </location>
</feature>
<dbReference type="InterPro" id="IPR014016">
    <property type="entry name" value="UvrD-like_ATP-bd"/>
</dbReference>
<dbReference type="Gene3D" id="1.10.10.160">
    <property type="match status" value="1"/>
</dbReference>
<dbReference type="Proteomes" id="UP000050326">
    <property type="component" value="Unassembled WGS sequence"/>
</dbReference>
<evidence type="ECO:0000313" key="12">
    <source>
        <dbReference type="EMBL" id="KPU44749.1"/>
    </source>
</evidence>
<keyword evidence="2 10" id="KW-0547">Nucleotide-binding</keyword>
<dbReference type="Pfam" id="PF00580">
    <property type="entry name" value="UvrD-helicase"/>
    <property type="match status" value="1"/>
</dbReference>
<dbReference type="InterPro" id="IPR013986">
    <property type="entry name" value="DExx_box_DNA_helicase_dom_sf"/>
</dbReference>
<dbReference type="InterPro" id="IPR048228">
    <property type="entry name" value="HelD_bacillota"/>
</dbReference>
<dbReference type="InterPro" id="IPR027417">
    <property type="entry name" value="P-loop_NTPase"/>
</dbReference>
<dbReference type="RefSeq" id="WP_054874880.1">
    <property type="nucleotide sequence ID" value="NZ_LKET01000029.1"/>
</dbReference>
<evidence type="ECO:0000313" key="13">
    <source>
        <dbReference type="Proteomes" id="UP000050326"/>
    </source>
</evidence>
<dbReference type="PANTHER" id="PTHR11070">
    <property type="entry name" value="UVRD / RECB / PCRA DNA HELICASE FAMILY MEMBER"/>
    <property type="match status" value="1"/>
</dbReference>
<dbReference type="Gene3D" id="3.40.50.300">
    <property type="entry name" value="P-loop containing nucleotide triphosphate hydrolases"/>
    <property type="match status" value="3"/>
</dbReference>
<dbReference type="GO" id="GO:0003677">
    <property type="term" value="F:DNA binding"/>
    <property type="evidence" value="ECO:0007669"/>
    <property type="project" value="InterPro"/>
</dbReference>
<dbReference type="GO" id="GO:0000725">
    <property type="term" value="P:recombinational repair"/>
    <property type="evidence" value="ECO:0007669"/>
    <property type="project" value="TreeGrafter"/>
</dbReference>
<comment type="caution">
    <text evidence="12">The sequence shown here is derived from an EMBL/GenBank/DDBJ whole genome shotgun (WGS) entry which is preliminary data.</text>
</comment>
<evidence type="ECO:0000256" key="6">
    <source>
        <dbReference type="ARBA" id="ARBA00023235"/>
    </source>
</evidence>
<dbReference type="EMBL" id="LKET01000029">
    <property type="protein sequence ID" value="KPU44749.1"/>
    <property type="molecule type" value="Genomic_DNA"/>
</dbReference>
<dbReference type="PROSITE" id="PS51198">
    <property type="entry name" value="UVRD_HELICASE_ATP_BIND"/>
    <property type="match status" value="1"/>
</dbReference>
<evidence type="ECO:0000259" key="11">
    <source>
        <dbReference type="PROSITE" id="PS51198"/>
    </source>
</evidence>
<sequence>MSAKNHPDFMEEKEHLDYTLGYVKENLESSIKEKQRIDQEVSSAKRHFDSSESQSYIGLMVNTMLQDRVELRVKNLEKAEGRPYFARIDFKEEGKKVPEKLYIGKMVLIRDEDQELIIVDWRAPIANLYYEARLGEAGYLCPDGNISGDLTLKRQFTIDDGILKEIFDIDITTNDEFLQTYLGANADNRLKDIVSTIQVEQNQIIRADMWKPLIVQGAAGSGKTTIALHRIAYLIYTFEKRFNPENFMIIASNKLFLNYISTVLPELGVERVKQSTFQDFALELIGEKLKIKDTSEKLIRFVNNNTTQTEIKENVLLRKVSELKSSILFKEVLDDYVSIIEEKYIPNEDFKIASYTVFTYDEINKLFLNEYRHLPLMKRVQEIKKHLTNGLKRRKESLVERLQYNCDRTVARLKSTMEDTAERRSLIIEAIDFKDNTIKGLEKESKKVVKDYIAGISKANPFQYYKDFINDRELFHKLLKEKIADEDIEPVRKYSLVCIRSGLMEIEDLAPLIYLKYCIYGMDEKIPVRHVVIDEAQDFSVFQFYVLKKIIPESSFTILGDLCQGIHSYRGTMDWKDVMKYAFEDSNCQLLTLEQSYRTTVEITEAANSVINKIGDSNLPLSKPVIRHGEKVSVIKKDSRAEIANDIREKIKEFTKAGFKSVAIITKTMESCEDMLSYFKKDKNSPYIITGNEKEYKGGVVIVPSYLVKGLEFDVCFIADGEGEQYKDTELDAKLLYVSMTRPLHKLYIYYTGTLSSLLNDVGR</sequence>
<evidence type="ECO:0000256" key="1">
    <source>
        <dbReference type="ARBA" id="ARBA00009922"/>
    </source>
</evidence>
<dbReference type="GO" id="GO:0016887">
    <property type="term" value="F:ATP hydrolysis activity"/>
    <property type="evidence" value="ECO:0007669"/>
    <property type="project" value="RHEA"/>
</dbReference>
<evidence type="ECO:0000256" key="5">
    <source>
        <dbReference type="ARBA" id="ARBA00022840"/>
    </source>
</evidence>
<dbReference type="PATRIC" id="fig|36849.3.peg.1932"/>
<keyword evidence="4 10" id="KW-0347">Helicase</keyword>
<proteinExistence type="inferred from homology"/>
<dbReference type="Pfam" id="PF13538">
    <property type="entry name" value="UvrD_C_2"/>
    <property type="match status" value="1"/>
</dbReference>
<evidence type="ECO:0000256" key="7">
    <source>
        <dbReference type="ARBA" id="ARBA00034617"/>
    </source>
</evidence>
<comment type="catalytic activity">
    <reaction evidence="7">
        <text>Couples ATP hydrolysis with the unwinding of duplex DNA by translocating in the 3'-5' direction.</text>
        <dbReference type="EC" id="5.6.2.4"/>
    </reaction>
</comment>
<keyword evidence="13" id="KW-1185">Reference proteome</keyword>
<protein>
    <recommendedName>
        <fullName evidence="8">DNA 3'-5' helicase</fullName>
        <ecNumber evidence="8">5.6.2.4</ecNumber>
    </recommendedName>
</protein>
<dbReference type="SUPFAM" id="SSF52540">
    <property type="entry name" value="P-loop containing nucleoside triphosphate hydrolases"/>
    <property type="match status" value="1"/>
</dbReference>
<comment type="catalytic activity">
    <reaction evidence="9">
        <text>ATP + H2O = ADP + phosphate + H(+)</text>
        <dbReference type="Rhea" id="RHEA:13065"/>
        <dbReference type="ChEBI" id="CHEBI:15377"/>
        <dbReference type="ChEBI" id="CHEBI:15378"/>
        <dbReference type="ChEBI" id="CHEBI:30616"/>
        <dbReference type="ChEBI" id="CHEBI:43474"/>
        <dbReference type="ChEBI" id="CHEBI:456216"/>
        <dbReference type="EC" id="5.6.2.4"/>
    </reaction>
</comment>
<evidence type="ECO:0000256" key="9">
    <source>
        <dbReference type="ARBA" id="ARBA00048988"/>
    </source>
</evidence>
<dbReference type="InterPro" id="IPR027785">
    <property type="entry name" value="UvrD-like_helicase_C"/>
</dbReference>
<dbReference type="OrthoDB" id="9787585at2"/>
<organism evidence="12 13">
    <name type="scientific">Oxobacter pfennigii</name>
    <dbReference type="NCBI Taxonomy" id="36849"/>
    <lineage>
        <taxon>Bacteria</taxon>
        <taxon>Bacillati</taxon>
        <taxon>Bacillota</taxon>
        <taxon>Clostridia</taxon>
        <taxon>Eubacteriales</taxon>
        <taxon>Clostridiaceae</taxon>
        <taxon>Oxobacter</taxon>
    </lineage>
</organism>
<keyword evidence="3 10" id="KW-0378">Hydrolase</keyword>
<evidence type="ECO:0000256" key="2">
    <source>
        <dbReference type="ARBA" id="ARBA00022741"/>
    </source>
</evidence>
<comment type="similarity">
    <text evidence="1">Belongs to the helicase family. UvrD subfamily.</text>
</comment>
<name>A0A0P8X1Q3_9CLOT</name>
<evidence type="ECO:0000256" key="3">
    <source>
        <dbReference type="ARBA" id="ARBA00022801"/>
    </source>
</evidence>
<dbReference type="GO" id="GO:0043138">
    <property type="term" value="F:3'-5' DNA helicase activity"/>
    <property type="evidence" value="ECO:0007669"/>
    <property type="project" value="UniProtKB-EC"/>
</dbReference>
<dbReference type="AlphaFoldDB" id="A0A0P8X1Q3"/>
<gene>
    <name evidence="12" type="primary">helD_2</name>
    <name evidence="12" type="ORF">OXPF_18350</name>
</gene>
<accession>A0A0P8X1Q3</accession>